<feature type="coiled-coil region" evidence="3">
    <location>
        <begin position="98"/>
        <end position="149"/>
    </location>
</feature>
<comment type="subcellular location">
    <subcellularLocation>
        <location evidence="1">Cell envelope</location>
    </subcellularLocation>
</comment>
<keyword evidence="3" id="KW-0175">Coiled coil</keyword>
<gene>
    <name evidence="8" type="ORF">GTK07_11545</name>
</gene>
<dbReference type="Proteomes" id="UP000468707">
    <property type="component" value="Unassembled WGS sequence"/>
</dbReference>
<dbReference type="Gene3D" id="1.10.287.470">
    <property type="entry name" value="Helix hairpin bin"/>
    <property type="match status" value="1"/>
</dbReference>
<dbReference type="GO" id="GO:0022857">
    <property type="term" value="F:transmembrane transporter activity"/>
    <property type="evidence" value="ECO:0007669"/>
    <property type="project" value="InterPro"/>
</dbReference>
<feature type="domain" description="Multidrug resistance protein MdtA-like C-terminal permuted SH3" evidence="7">
    <location>
        <begin position="274"/>
        <end position="333"/>
    </location>
</feature>
<dbReference type="GO" id="GO:0005886">
    <property type="term" value="C:plasma membrane"/>
    <property type="evidence" value="ECO:0007669"/>
    <property type="project" value="TreeGrafter"/>
</dbReference>
<dbReference type="SUPFAM" id="SSF111369">
    <property type="entry name" value="HlyD-like secretion proteins"/>
    <property type="match status" value="1"/>
</dbReference>
<sequence length="361" mass="40904">MRRIPFFIGFIVLLCYNTSCESKKHETEVETKFLVSSPILKDTSITKDYVCQIHSIRHIELRALEKGYLQHIYVDEGQTVTKGQKMFYIMPNVYQADLQKAKAEAEVAEIQYKNTKLLADGNVVSANELAMAKAEFDRAKAEVALAETHLGFTDIRAPFDGIMDHLEAREGSLLDEGELLTTLSDNSKMWVYFNVPEAEYLDYITSTKKGSKQQVELLMANNKKFNQDGIVETIEGEFNNETGNIAFRATFPNPDGILRHGETGSILMTVPLKNAMLIPQKATFEVLDKKYVFVIDKEGKVSQREIEIGAELQHLFVVEKGLSKDDKVLLEGIRMVKNGEKIHYTFEKPDKILSSLDLYAE</sequence>
<dbReference type="Pfam" id="PF25967">
    <property type="entry name" value="RND-MFP_C"/>
    <property type="match status" value="1"/>
</dbReference>
<dbReference type="InterPro" id="IPR058624">
    <property type="entry name" value="MdtA-like_HH"/>
</dbReference>
<accession>A0A6I5L2P0</accession>
<evidence type="ECO:0000259" key="5">
    <source>
        <dbReference type="Pfam" id="PF25917"/>
    </source>
</evidence>
<feature type="domain" description="Multidrug resistance protein MdtA-like beta-barrel" evidence="6">
    <location>
        <begin position="189"/>
        <end position="269"/>
    </location>
</feature>
<evidence type="ECO:0000313" key="8">
    <source>
        <dbReference type="EMBL" id="NDV43961.1"/>
    </source>
</evidence>
<dbReference type="PANTHER" id="PTHR30158:SF23">
    <property type="entry name" value="MULTIDRUG RESISTANCE PROTEIN MEXA"/>
    <property type="match status" value="1"/>
</dbReference>
<feature type="domain" description="Multidrug resistance protein MdtA-like barrel-sandwich hybrid" evidence="5">
    <location>
        <begin position="58"/>
        <end position="178"/>
    </location>
</feature>
<dbReference type="Gene3D" id="2.40.50.100">
    <property type="match status" value="1"/>
</dbReference>
<dbReference type="InterPro" id="IPR058625">
    <property type="entry name" value="MdtA-like_BSH"/>
</dbReference>
<dbReference type="InterPro" id="IPR058627">
    <property type="entry name" value="MdtA-like_C"/>
</dbReference>
<comment type="caution">
    <text evidence="8">The sequence shown here is derived from an EMBL/GenBank/DDBJ whole genome shotgun (WGS) entry which is preliminary data.</text>
</comment>
<dbReference type="PANTHER" id="PTHR30158">
    <property type="entry name" value="ACRA/E-RELATED COMPONENT OF DRUG EFFLUX TRANSPORTER"/>
    <property type="match status" value="1"/>
</dbReference>
<dbReference type="GO" id="GO:0046677">
    <property type="term" value="P:response to antibiotic"/>
    <property type="evidence" value="ECO:0007669"/>
    <property type="project" value="TreeGrafter"/>
</dbReference>
<dbReference type="EMBL" id="JAAAMI010000005">
    <property type="protein sequence ID" value="NDV43961.1"/>
    <property type="molecule type" value="Genomic_DNA"/>
</dbReference>
<dbReference type="InterPro" id="IPR058626">
    <property type="entry name" value="MdtA-like_b-barrel"/>
</dbReference>
<dbReference type="Gene3D" id="2.40.30.170">
    <property type="match status" value="1"/>
</dbReference>
<proteinExistence type="inferred from homology"/>
<evidence type="ECO:0000259" key="4">
    <source>
        <dbReference type="Pfam" id="PF25876"/>
    </source>
</evidence>
<dbReference type="Pfam" id="PF25876">
    <property type="entry name" value="HH_MFP_RND"/>
    <property type="match status" value="1"/>
</dbReference>
<feature type="domain" description="Multidrug resistance protein MdtA-like alpha-helical hairpin" evidence="4">
    <location>
        <begin position="92"/>
        <end position="148"/>
    </location>
</feature>
<dbReference type="NCBIfam" id="TIGR01730">
    <property type="entry name" value="RND_mfp"/>
    <property type="match status" value="1"/>
</dbReference>
<dbReference type="Pfam" id="PF25944">
    <property type="entry name" value="Beta-barrel_RND"/>
    <property type="match status" value="1"/>
</dbReference>
<evidence type="ECO:0000259" key="6">
    <source>
        <dbReference type="Pfam" id="PF25944"/>
    </source>
</evidence>
<dbReference type="InterPro" id="IPR006143">
    <property type="entry name" value="RND_pump_MFP"/>
</dbReference>
<name>A0A6I5L2P0_9FLAO</name>
<evidence type="ECO:0000256" key="1">
    <source>
        <dbReference type="ARBA" id="ARBA00004196"/>
    </source>
</evidence>
<comment type="similarity">
    <text evidence="2">Belongs to the membrane fusion protein (MFP) (TC 8.A.1) family.</text>
</comment>
<evidence type="ECO:0000256" key="2">
    <source>
        <dbReference type="ARBA" id="ARBA00009477"/>
    </source>
</evidence>
<protein>
    <submittedName>
        <fullName evidence="8">Efflux RND transporter periplasmic adaptor subunit</fullName>
    </submittedName>
</protein>
<dbReference type="Gene3D" id="2.40.420.20">
    <property type="match status" value="1"/>
</dbReference>
<dbReference type="RefSeq" id="WP_163635397.1">
    <property type="nucleotide sequence ID" value="NZ_JAAAMI010000005.1"/>
</dbReference>
<reference evidence="8 9" key="1">
    <citation type="submission" date="2020-01" db="EMBL/GenBank/DDBJ databases">
        <title>Muricauda sediminis sp.nov. 40Bstr401.</title>
        <authorList>
            <person name="Xue Z."/>
            <person name="Zhu S."/>
            <person name="Ren N."/>
            <person name="Chen T."/>
            <person name="Chen X."/>
            <person name="Chen J."/>
            <person name="Yang J."/>
        </authorList>
    </citation>
    <scope>NUCLEOTIDE SEQUENCE [LARGE SCALE GENOMIC DNA]</scope>
    <source>
        <strain evidence="8 9">40Bstr401</strain>
    </source>
</reference>
<organism evidence="8 9">
    <name type="scientific">Flagellimonas sediminis</name>
    <dbReference type="NCBI Taxonomy" id="2696468"/>
    <lineage>
        <taxon>Bacteria</taxon>
        <taxon>Pseudomonadati</taxon>
        <taxon>Bacteroidota</taxon>
        <taxon>Flavobacteriia</taxon>
        <taxon>Flavobacteriales</taxon>
        <taxon>Flavobacteriaceae</taxon>
        <taxon>Flagellimonas</taxon>
    </lineage>
</organism>
<dbReference type="AlphaFoldDB" id="A0A6I5L2P0"/>
<dbReference type="Pfam" id="PF25917">
    <property type="entry name" value="BSH_RND"/>
    <property type="match status" value="1"/>
</dbReference>
<evidence type="ECO:0000259" key="7">
    <source>
        <dbReference type="Pfam" id="PF25967"/>
    </source>
</evidence>
<evidence type="ECO:0000313" key="9">
    <source>
        <dbReference type="Proteomes" id="UP000468707"/>
    </source>
</evidence>
<keyword evidence="9" id="KW-1185">Reference proteome</keyword>
<dbReference type="GO" id="GO:0030313">
    <property type="term" value="C:cell envelope"/>
    <property type="evidence" value="ECO:0007669"/>
    <property type="project" value="UniProtKB-SubCell"/>
</dbReference>
<evidence type="ECO:0000256" key="3">
    <source>
        <dbReference type="SAM" id="Coils"/>
    </source>
</evidence>